<reference evidence="5 6" key="1">
    <citation type="submission" date="2022-06" db="EMBL/GenBank/DDBJ databases">
        <title>Mycolicibacterium sp. CAU 1645 isolated from seawater.</title>
        <authorList>
            <person name="Kim W."/>
        </authorList>
    </citation>
    <scope>NUCLEOTIDE SEQUENCE [LARGE SCALE GENOMIC DNA]</scope>
    <source>
        <strain evidence="5 6">CAU 1645</strain>
    </source>
</reference>
<dbReference type="InterPro" id="IPR050204">
    <property type="entry name" value="AraC_XylS_family_regulators"/>
</dbReference>
<keyword evidence="3" id="KW-0804">Transcription</keyword>
<evidence type="ECO:0000256" key="1">
    <source>
        <dbReference type="ARBA" id="ARBA00023015"/>
    </source>
</evidence>
<dbReference type="SUPFAM" id="SSF46689">
    <property type="entry name" value="Homeodomain-like"/>
    <property type="match status" value="1"/>
</dbReference>
<accession>A0ABT1M610</accession>
<keyword evidence="1" id="KW-0805">Transcription regulation</keyword>
<organism evidence="5 6">
    <name type="scientific">Mycolicibacterium arenosum</name>
    <dbReference type="NCBI Taxonomy" id="2952157"/>
    <lineage>
        <taxon>Bacteria</taxon>
        <taxon>Bacillati</taxon>
        <taxon>Actinomycetota</taxon>
        <taxon>Actinomycetes</taxon>
        <taxon>Mycobacteriales</taxon>
        <taxon>Mycobacteriaceae</taxon>
        <taxon>Mycolicibacterium</taxon>
    </lineage>
</organism>
<dbReference type="SMART" id="SM00342">
    <property type="entry name" value="HTH_ARAC"/>
    <property type="match status" value="1"/>
</dbReference>
<proteinExistence type="predicted"/>
<evidence type="ECO:0000313" key="6">
    <source>
        <dbReference type="Proteomes" id="UP001651690"/>
    </source>
</evidence>
<name>A0ABT1M610_9MYCO</name>
<dbReference type="Gene3D" id="1.10.10.60">
    <property type="entry name" value="Homeodomain-like"/>
    <property type="match status" value="1"/>
</dbReference>
<evidence type="ECO:0000313" key="5">
    <source>
        <dbReference type="EMBL" id="MCP9274614.1"/>
    </source>
</evidence>
<dbReference type="PANTHER" id="PTHR46796">
    <property type="entry name" value="HTH-TYPE TRANSCRIPTIONAL ACTIVATOR RHAS-RELATED"/>
    <property type="match status" value="1"/>
</dbReference>
<gene>
    <name evidence="5" type="ORF">NM203_20695</name>
</gene>
<keyword evidence="2" id="KW-0238">DNA-binding</keyword>
<dbReference type="RefSeq" id="WP_255062231.1">
    <property type="nucleotide sequence ID" value="NZ_JANDBD010000008.1"/>
</dbReference>
<dbReference type="InterPro" id="IPR009057">
    <property type="entry name" value="Homeodomain-like_sf"/>
</dbReference>
<dbReference type="Pfam" id="PF12833">
    <property type="entry name" value="HTH_18"/>
    <property type="match status" value="1"/>
</dbReference>
<dbReference type="Proteomes" id="UP001651690">
    <property type="component" value="Unassembled WGS sequence"/>
</dbReference>
<dbReference type="InterPro" id="IPR018060">
    <property type="entry name" value="HTH_AraC"/>
</dbReference>
<dbReference type="PROSITE" id="PS01124">
    <property type="entry name" value="HTH_ARAC_FAMILY_2"/>
    <property type="match status" value="1"/>
</dbReference>
<evidence type="ECO:0000259" key="4">
    <source>
        <dbReference type="PROSITE" id="PS01124"/>
    </source>
</evidence>
<keyword evidence="6" id="KW-1185">Reference proteome</keyword>
<comment type="caution">
    <text evidence="5">The sequence shown here is derived from an EMBL/GenBank/DDBJ whole genome shotgun (WGS) entry which is preliminary data.</text>
</comment>
<evidence type="ECO:0000256" key="2">
    <source>
        <dbReference type="ARBA" id="ARBA00023125"/>
    </source>
</evidence>
<dbReference type="EMBL" id="JANDBD010000008">
    <property type="protein sequence ID" value="MCP9274614.1"/>
    <property type="molecule type" value="Genomic_DNA"/>
</dbReference>
<feature type="domain" description="HTH araC/xylS-type" evidence="4">
    <location>
        <begin position="146"/>
        <end position="243"/>
    </location>
</feature>
<protein>
    <submittedName>
        <fullName evidence="5">AraC family transcriptional regulator</fullName>
    </submittedName>
</protein>
<sequence length="250" mass="26379">MTRSAAAALPRTCYPAVWLWPGQAMYSGPALELEPHSGSVWCLAVGVDGPLTVTAGTDRVEARSVLIPPRLTHHLTTHGGRLVSCYLDPTSDRAANCRDACRETRSELLVDHRAALTTPPVDDESAQAWLNLAAPASSHLIDPRIAGATTLIRADPAAGVPASVLAGHAGLSESRFLHLFRHEVGTSLRRYRLWVRLIHAGSAIGAGESLTTAAADAGFASPSHLSDSFKATFGLTASRLLATGVTVRIP</sequence>
<evidence type="ECO:0000256" key="3">
    <source>
        <dbReference type="ARBA" id="ARBA00023163"/>
    </source>
</evidence>